<feature type="compositionally biased region" description="Pro residues" evidence="1">
    <location>
        <begin position="222"/>
        <end position="241"/>
    </location>
</feature>
<feature type="region of interest" description="Disordered" evidence="1">
    <location>
        <begin position="112"/>
        <end position="131"/>
    </location>
</feature>
<dbReference type="PANTHER" id="PTHR34438">
    <property type="entry name" value="SI:DKEY-97L20.6"/>
    <property type="match status" value="1"/>
</dbReference>
<evidence type="ECO:0000313" key="2">
    <source>
        <dbReference type="Ensembl" id="ENSFTIP00000022076.1"/>
    </source>
</evidence>
<evidence type="ECO:0000313" key="3">
    <source>
        <dbReference type="Proteomes" id="UP000694562"/>
    </source>
</evidence>
<feature type="region of interest" description="Disordered" evidence="1">
    <location>
        <begin position="155"/>
        <end position="181"/>
    </location>
</feature>
<feature type="compositionally biased region" description="Low complexity" evidence="1">
    <location>
        <begin position="28"/>
        <end position="38"/>
    </location>
</feature>
<organism evidence="2 3">
    <name type="scientific">Falco tinnunculus</name>
    <name type="common">Common kestrel</name>
    <dbReference type="NCBI Taxonomy" id="100819"/>
    <lineage>
        <taxon>Eukaryota</taxon>
        <taxon>Metazoa</taxon>
        <taxon>Chordata</taxon>
        <taxon>Craniata</taxon>
        <taxon>Vertebrata</taxon>
        <taxon>Euteleostomi</taxon>
        <taxon>Archelosauria</taxon>
        <taxon>Archosauria</taxon>
        <taxon>Dinosauria</taxon>
        <taxon>Saurischia</taxon>
        <taxon>Theropoda</taxon>
        <taxon>Coelurosauria</taxon>
        <taxon>Aves</taxon>
        <taxon>Neognathae</taxon>
        <taxon>Neoaves</taxon>
        <taxon>Telluraves</taxon>
        <taxon>Australaves</taxon>
        <taxon>Falconiformes</taxon>
        <taxon>Falconidae</taxon>
        <taxon>Falco</taxon>
    </lineage>
</organism>
<dbReference type="Ensembl" id="ENSFTIT00000022994.1">
    <property type="protein sequence ID" value="ENSFTIP00000022076.1"/>
    <property type="gene ID" value="ENSFTIG00000014297.1"/>
</dbReference>
<evidence type="ECO:0000256" key="1">
    <source>
        <dbReference type="SAM" id="MobiDB-lite"/>
    </source>
</evidence>
<dbReference type="PANTHER" id="PTHR34438:SF1">
    <property type="entry name" value="CHROMOSOME 2 OPEN READING FRAME 81"/>
    <property type="match status" value="1"/>
</dbReference>
<dbReference type="OMA" id="ILFVAEW"/>
<reference evidence="2" key="2">
    <citation type="submission" date="2025-09" db="UniProtKB">
        <authorList>
            <consortium name="Ensembl"/>
        </authorList>
    </citation>
    <scope>IDENTIFICATION</scope>
</reference>
<dbReference type="AlphaFoldDB" id="A0A8C4V761"/>
<proteinExistence type="predicted"/>
<accession>A0A8C4V761</accession>
<dbReference type="InterPro" id="IPR028042">
    <property type="entry name" value="DUF4639"/>
</dbReference>
<feature type="compositionally biased region" description="Basic and acidic residues" evidence="1">
    <location>
        <begin position="1"/>
        <end position="27"/>
    </location>
</feature>
<dbReference type="OrthoDB" id="193650at2759"/>
<protein>
    <submittedName>
        <fullName evidence="2">Uncharacterized protein</fullName>
    </submittedName>
</protein>
<feature type="region of interest" description="Disordered" evidence="1">
    <location>
        <begin position="205"/>
        <end position="252"/>
    </location>
</feature>
<feature type="region of interest" description="Disordered" evidence="1">
    <location>
        <begin position="1"/>
        <end position="38"/>
    </location>
</feature>
<keyword evidence="3" id="KW-1185">Reference proteome</keyword>
<dbReference type="Proteomes" id="UP000694562">
    <property type="component" value="Unplaced"/>
</dbReference>
<reference evidence="2" key="1">
    <citation type="submission" date="2025-08" db="UniProtKB">
        <authorList>
            <consortium name="Ensembl"/>
        </authorList>
    </citation>
    <scope>IDENTIFICATION</scope>
</reference>
<name>A0A8C4V761_FALTI</name>
<sequence length="465" mass="49317">MVVRPGAEKMTPRERAAAPKSRGEKSRPPTVAAARATAGPGRLPEAEWLYLLGARRADRDVGDIMAELMGRVLDECSKAHAAQQCVPFAVGQARDALLHAVQWRFLMRDEGDTGHERDGIWQEDEEPEPCTVDSWAQGSVPVLHAHHSLGEGKVSGARAACEHGRQDPSPAPNTGSPPMQPLCPGQVPSACAILPVPVPCHLEPPQDKAAVSSRPPKGKPPRAWPLPRPAPLARPPAPCPPSGLAKTPGQLEPGWCLLQSPHRDTVGSSVMRASSHTSPLSRPSCTSLVTIWPGKPLHSTGVKQEGSGTMLGVRGLGPGSRPEHWIKPQVEVLDLDLGAEAKLPACPCGGGWHSQALELGSLQLPWGLATVGQGWLQLLPPGSPQPPGPVPRQLGSLLDPAWLAPGVTVRWGGSVIHRVCIPAHGEEEDEDGDEMGEAKWDLRPICPTLPFPAIVAEQVMGDGEC</sequence>
<dbReference type="Pfam" id="PF15479">
    <property type="entry name" value="DUF4639"/>
    <property type="match status" value="1"/>
</dbReference>